<dbReference type="PANTHER" id="PTHR34308">
    <property type="entry name" value="COBALAMIN BIOSYNTHESIS PROTEIN CBIB"/>
    <property type="match status" value="1"/>
</dbReference>
<evidence type="ECO:0000256" key="3">
    <source>
        <dbReference type="ARBA" id="ARBA00006263"/>
    </source>
</evidence>
<comment type="caution">
    <text evidence="10">The sequence shown here is derived from an EMBL/GenBank/DDBJ whole genome shotgun (WGS) entry which is preliminary data.</text>
</comment>
<keyword evidence="6 9" id="KW-0812">Transmembrane</keyword>
<dbReference type="RefSeq" id="WP_006442471.1">
    <property type="nucleotide sequence ID" value="NZ_CP036524.1"/>
</dbReference>
<dbReference type="InterPro" id="IPR004485">
    <property type="entry name" value="Cobalamin_biosynth_CobD/CbiB"/>
</dbReference>
<dbReference type="NCBIfam" id="TIGR00380">
    <property type="entry name" value="cobal_cbiB"/>
    <property type="match status" value="1"/>
</dbReference>
<evidence type="ECO:0000256" key="7">
    <source>
        <dbReference type="ARBA" id="ARBA00022989"/>
    </source>
</evidence>
<evidence type="ECO:0000256" key="5">
    <source>
        <dbReference type="ARBA" id="ARBA00022573"/>
    </source>
</evidence>
<dbReference type="GO" id="GO:0048472">
    <property type="term" value="F:threonine-phosphate decarboxylase activity"/>
    <property type="evidence" value="ECO:0007669"/>
    <property type="project" value="InterPro"/>
</dbReference>
<keyword evidence="10" id="KW-0436">Ligase</keyword>
<dbReference type="HOGENOM" id="CLU_054212_0_0_9"/>
<dbReference type="STRING" id="553973.CLOHYLEM_05135"/>
<evidence type="ECO:0000313" key="10">
    <source>
        <dbReference type="EMBL" id="EEG74474.1"/>
    </source>
</evidence>
<dbReference type="HAMAP" id="MF_00024">
    <property type="entry name" value="CobD_CbiB"/>
    <property type="match status" value="1"/>
</dbReference>
<keyword evidence="11" id="KW-1185">Reference proteome</keyword>
<dbReference type="Proteomes" id="UP000004893">
    <property type="component" value="Unassembled WGS sequence"/>
</dbReference>
<dbReference type="PANTHER" id="PTHR34308:SF1">
    <property type="entry name" value="COBALAMIN BIOSYNTHESIS PROTEIN CBIB"/>
    <property type="match status" value="1"/>
</dbReference>
<reference evidence="10" key="2">
    <citation type="submission" date="2013-06" db="EMBL/GenBank/DDBJ databases">
        <title>Draft genome sequence of Clostridium hylemonae (DSM 15053).</title>
        <authorList>
            <person name="Sudarsanam P."/>
            <person name="Ley R."/>
            <person name="Guruge J."/>
            <person name="Turnbaugh P.J."/>
            <person name="Mahowald M."/>
            <person name="Liep D."/>
            <person name="Gordon J."/>
        </authorList>
    </citation>
    <scope>NUCLEOTIDE SEQUENCE</scope>
    <source>
        <strain evidence="10">DSM 15053</strain>
    </source>
</reference>
<name>C0BZ96_9FIRM</name>
<comment type="similarity">
    <text evidence="3 9">Belongs to the CobD/CbiB family.</text>
</comment>
<dbReference type="EMBL" id="ABYI02000019">
    <property type="protein sequence ID" value="EEG74474.1"/>
    <property type="molecule type" value="Genomic_DNA"/>
</dbReference>
<gene>
    <name evidence="9 10" type="primary">cobD</name>
    <name evidence="10" type="ORF">CLOHYLEM_05135</name>
</gene>
<accession>C0BZ96</accession>
<keyword evidence="5 9" id="KW-0169">Cobalamin biosynthesis</keyword>
<sequence length="321" mass="35326">MITLMACLTGFILDLICGDPIWLYHPVRLIGRFISFLEHLSRKVCRDNKRRLITAGVLMWITVAALSAAVPCLLLYAAGAVHPALRFVLESFWCYQLLAARSLGQESRKVYGKLKEGSLPEARKAVSMIVGRDTAKLDEAGVIRAAVETVAENTSDGVTAPLLYMMIAGAPLGFFYKAVNTMDSMIGYKDENYLYLGRCAAKMDDVLNYVPARLSALFMTAAAFLLGMDGRSAWRIYRRDRKKHASPNAAQTEAVCAGALNIRLAGDAWYFGVRYPKAYIGDDIRPAEAEDIVRAGKLMYATAILSFLLFGMLRLAAVLTG</sequence>
<evidence type="ECO:0000256" key="8">
    <source>
        <dbReference type="ARBA" id="ARBA00023136"/>
    </source>
</evidence>
<comment type="subcellular location">
    <subcellularLocation>
        <location evidence="1 9">Cell membrane</location>
        <topology evidence="1 9">Multi-pass membrane protein</topology>
    </subcellularLocation>
</comment>
<comment type="caution">
    <text evidence="9">Lacks conserved residue(s) required for the propagation of feature annotation.</text>
</comment>
<protein>
    <recommendedName>
        <fullName evidence="9">Cobalamin biosynthesis protein CobD</fullName>
    </recommendedName>
</protein>
<evidence type="ECO:0000256" key="6">
    <source>
        <dbReference type="ARBA" id="ARBA00022692"/>
    </source>
</evidence>
<proteinExistence type="inferred from homology"/>
<dbReference type="GO" id="GO:0015420">
    <property type="term" value="F:ABC-type vitamin B12 transporter activity"/>
    <property type="evidence" value="ECO:0007669"/>
    <property type="project" value="UniProtKB-UniRule"/>
</dbReference>
<evidence type="ECO:0000256" key="4">
    <source>
        <dbReference type="ARBA" id="ARBA00022475"/>
    </source>
</evidence>
<evidence type="ECO:0000256" key="2">
    <source>
        <dbReference type="ARBA" id="ARBA00004953"/>
    </source>
</evidence>
<evidence type="ECO:0000313" key="11">
    <source>
        <dbReference type="Proteomes" id="UP000004893"/>
    </source>
</evidence>
<dbReference type="OrthoDB" id="9811967at2"/>
<evidence type="ECO:0000256" key="9">
    <source>
        <dbReference type="HAMAP-Rule" id="MF_00024"/>
    </source>
</evidence>
<feature type="transmembrane region" description="Helical" evidence="9">
    <location>
        <begin position="214"/>
        <end position="234"/>
    </location>
</feature>
<feature type="transmembrane region" description="Helical" evidence="9">
    <location>
        <begin position="162"/>
        <end position="179"/>
    </location>
</feature>
<feature type="transmembrane region" description="Helical" evidence="9">
    <location>
        <begin position="57"/>
        <end position="77"/>
    </location>
</feature>
<reference evidence="10" key="1">
    <citation type="submission" date="2009-02" db="EMBL/GenBank/DDBJ databases">
        <authorList>
            <person name="Fulton L."/>
            <person name="Clifton S."/>
            <person name="Fulton B."/>
            <person name="Xu J."/>
            <person name="Minx P."/>
            <person name="Pepin K.H."/>
            <person name="Johnson M."/>
            <person name="Bhonagiri V."/>
            <person name="Nash W.E."/>
            <person name="Mardis E.R."/>
            <person name="Wilson R.K."/>
        </authorList>
    </citation>
    <scope>NUCLEOTIDE SEQUENCE [LARGE SCALE GENOMIC DNA]</scope>
    <source>
        <strain evidence="10">DSM 15053</strain>
    </source>
</reference>
<evidence type="ECO:0000256" key="1">
    <source>
        <dbReference type="ARBA" id="ARBA00004651"/>
    </source>
</evidence>
<dbReference type="eggNOG" id="COG1270">
    <property type="taxonomic scope" value="Bacteria"/>
</dbReference>
<feature type="transmembrane region" description="Helical" evidence="9">
    <location>
        <begin position="298"/>
        <end position="319"/>
    </location>
</feature>
<dbReference type="UniPathway" id="UPA00148"/>
<dbReference type="Pfam" id="PF03186">
    <property type="entry name" value="CobD_Cbib"/>
    <property type="match status" value="1"/>
</dbReference>
<organism evidence="10 11">
    <name type="scientific">[Clostridium] hylemonae DSM 15053</name>
    <dbReference type="NCBI Taxonomy" id="553973"/>
    <lineage>
        <taxon>Bacteria</taxon>
        <taxon>Bacillati</taxon>
        <taxon>Bacillota</taxon>
        <taxon>Clostridia</taxon>
        <taxon>Lachnospirales</taxon>
        <taxon>Lachnospiraceae</taxon>
    </lineage>
</organism>
<dbReference type="GO" id="GO:0009236">
    <property type="term" value="P:cobalamin biosynthetic process"/>
    <property type="evidence" value="ECO:0007669"/>
    <property type="project" value="UniProtKB-UniRule"/>
</dbReference>
<dbReference type="GO" id="GO:0016874">
    <property type="term" value="F:ligase activity"/>
    <property type="evidence" value="ECO:0007669"/>
    <property type="project" value="UniProtKB-KW"/>
</dbReference>
<keyword evidence="8 9" id="KW-0472">Membrane</keyword>
<keyword evidence="7 9" id="KW-1133">Transmembrane helix</keyword>
<comment type="function">
    <text evidence="9">Converts cobyric acid to cobinamide by the addition of aminopropanol on the F carboxylic group.</text>
</comment>
<comment type="pathway">
    <text evidence="2 9">Cofactor biosynthesis; adenosylcobalamin biosynthesis.</text>
</comment>
<keyword evidence="4 9" id="KW-1003">Cell membrane</keyword>
<dbReference type="AlphaFoldDB" id="C0BZ96"/>
<dbReference type="GO" id="GO:0005886">
    <property type="term" value="C:plasma membrane"/>
    <property type="evidence" value="ECO:0007669"/>
    <property type="project" value="UniProtKB-SubCell"/>
</dbReference>